<name>A0A0J6CET9_9BACT</name>
<gene>
    <name evidence="1" type="ORF">ACM15_26960</name>
</gene>
<reference evidence="1 2" key="1">
    <citation type="submission" date="2015-06" db="EMBL/GenBank/DDBJ databases">
        <title>Draft Genome Sequence of Parabacteroides goldsteinii with Putative Novel Metallo-Beta-Lactamases Isolated from a Blood Culture from a Human Patient.</title>
        <authorList>
            <person name="Krogh T.J."/>
            <person name="Agergaard C.N."/>
            <person name="Moller-Jensen J."/>
            <person name="Justesen U.S."/>
        </authorList>
    </citation>
    <scope>NUCLEOTIDE SEQUENCE [LARGE SCALE GENOMIC DNA]</scope>
    <source>
        <strain evidence="1 2">910340</strain>
    </source>
</reference>
<dbReference type="Proteomes" id="UP000036166">
    <property type="component" value="Unassembled WGS sequence"/>
</dbReference>
<comment type="caution">
    <text evidence="1">The sequence shown here is derived from an EMBL/GenBank/DDBJ whole genome shotgun (WGS) entry which is preliminary data.</text>
</comment>
<dbReference type="EMBL" id="LFJV01000185">
    <property type="protein sequence ID" value="KMM30624.1"/>
    <property type="molecule type" value="Genomic_DNA"/>
</dbReference>
<dbReference type="PATRIC" id="fig|328812.4.peg.1753"/>
<accession>A0A0J6CET9</accession>
<organism evidence="1 2">
    <name type="scientific">Parabacteroides goldsteinii</name>
    <dbReference type="NCBI Taxonomy" id="328812"/>
    <lineage>
        <taxon>Bacteria</taxon>
        <taxon>Pseudomonadati</taxon>
        <taxon>Bacteroidota</taxon>
        <taxon>Bacteroidia</taxon>
        <taxon>Bacteroidales</taxon>
        <taxon>Tannerellaceae</taxon>
        <taxon>Parabacteroides</taxon>
    </lineage>
</organism>
<sequence>MAYEMGIIVPGDQSEKAMNIAKLDAFCKERGTVKKAISAQSLKEVKRTAKQFEAMYKKHEEKQDIKLKIQALEGYLQIFIKHEEYEKAADTKKLIR</sequence>
<dbReference type="AlphaFoldDB" id="A0A0J6CET9"/>
<proteinExistence type="predicted"/>
<protein>
    <submittedName>
        <fullName evidence="1">Uncharacterized protein</fullName>
    </submittedName>
</protein>
<evidence type="ECO:0000313" key="2">
    <source>
        <dbReference type="Proteomes" id="UP000036166"/>
    </source>
</evidence>
<evidence type="ECO:0000313" key="1">
    <source>
        <dbReference type="EMBL" id="KMM30624.1"/>
    </source>
</evidence>